<evidence type="ECO:0000313" key="2">
    <source>
        <dbReference type="EMBL" id="OJZ90483.1"/>
    </source>
</evidence>
<reference evidence="3" key="1">
    <citation type="journal article" date="2017" name="Genome Biol.">
        <title>Comparative genomics reveals high biological diversity and specific adaptations in the industrially and medically important fungal genus Aspergillus.</title>
        <authorList>
            <person name="de Vries R.P."/>
            <person name="Riley R."/>
            <person name="Wiebenga A."/>
            <person name="Aguilar-Osorio G."/>
            <person name="Amillis S."/>
            <person name="Uchima C.A."/>
            <person name="Anderluh G."/>
            <person name="Asadollahi M."/>
            <person name="Askin M."/>
            <person name="Barry K."/>
            <person name="Battaglia E."/>
            <person name="Bayram O."/>
            <person name="Benocci T."/>
            <person name="Braus-Stromeyer S.A."/>
            <person name="Caldana C."/>
            <person name="Canovas D."/>
            <person name="Cerqueira G.C."/>
            <person name="Chen F."/>
            <person name="Chen W."/>
            <person name="Choi C."/>
            <person name="Clum A."/>
            <person name="Dos Santos R.A."/>
            <person name="Damasio A.R."/>
            <person name="Diallinas G."/>
            <person name="Emri T."/>
            <person name="Fekete E."/>
            <person name="Flipphi M."/>
            <person name="Freyberg S."/>
            <person name="Gallo A."/>
            <person name="Gournas C."/>
            <person name="Habgood R."/>
            <person name="Hainaut M."/>
            <person name="Harispe M.L."/>
            <person name="Henrissat B."/>
            <person name="Hilden K.S."/>
            <person name="Hope R."/>
            <person name="Hossain A."/>
            <person name="Karabika E."/>
            <person name="Karaffa L."/>
            <person name="Karanyi Z."/>
            <person name="Krasevec N."/>
            <person name="Kuo A."/>
            <person name="Kusch H."/>
            <person name="LaButti K."/>
            <person name="Lagendijk E.L."/>
            <person name="Lapidus A."/>
            <person name="Levasseur A."/>
            <person name="Lindquist E."/>
            <person name="Lipzen A."/>
            <person name="Logrieco A.F."/>
            <person name="MacCabe A."/>
            <person name="Maekelae M.R."/>
            <person name="Malavazi I."/>
            <person name="Melin P."/>
            <person name="Meyer V."/>
            <person name="Mielnichuk N."/>
            <person name="Miskei M."/>
            <person name="Molnar A.P."/>
            <person name="Mule G."/>
            <person name="Ngan C.Y."/>
            <person name="Orejas M."/>
            <person name="Orosz E."/>
            <person name="Ouedraogo J.P."/>
            <person name="Overkamp K.M."/>
            <person name="Park H.-S."/>
            <person name="Perrone G."/>
            <person name="Piumi F."/>
            <person name="Punt P.J."/>
            <person name="Ram A.F."/>
            <person name="Ramon A."/>
            <person name="Rauscher S."/>
            <person name="Record E."/>
            <person name="Riano-Pachon D.M."/>
            <person name="Robert V."/>
            <person name="Roehrig J."/>
            <person name="Ruller R."/>
            <person name="Salamov A."/>
            <person name="Salih N.S."/>
            <person name="Samson R.A."/>
            <person name="Sandor E."/>
            <person name="Sanguinetti M."/>
            <person name="Schuetze T."/>
            <person name="Sepcic K."/>
            <person name="Shelest E."/>
            <person name="Sherlock G."/>
            <person name="Sophianopoulou V."/>
            <person name="Squina F.M."/>
            <person name="Sun H."/>
            <person name="Susca A."/>
            <person name="Todd R.B."/>
            <person name="Tsang A."/>
            <person name="Unkles S.E."/>
            <person name="van de Wiele N."/>
            <person name="van Rossen-Uffink D."/>
            <person name="Oliveira J.V."/>
            <person name="Vesth T.C."/>
            <person name="Visser J."/>
            <person name="Yu J.-H."/>
            <person name="Zhou M."/>
            <person name="Andersen M.R."/>
            <person name="Archer D.B."/>
            <person name="Baker S.E."/>
            <person name="Benoit I."/>
            <person name="Brakhage A.A."/>
            <person name="Braus G.H."/>
            <person name="Fischer R."/>
            <person name="Frisvad J.C."/>
            <person name="Goldman G.H."/>
            <person name="Houbraken J."/>
            <person name="Oakley B."/>
            <person name="Pocsi I."/>
            <person name="Scazzocchio C."/>
            <person name="Seiboth B."/>
            <person name="vanKuyk P.A."/>
            <person name="Wortman J."/>
            <person name="Dyer P.S."/>
            <person name="Grigoriev I.V."/>
        </authorList>
    </citation>
    <scope>NUCLEOTIDE SEQUENCE [LARGE SCALE GENOMIC DNA]</scope>
    <source>
        <strain evidence="3">CBS 106.47</strain>
    </source>
</reference>
<gene>
    <name evidence="2" type="ORF">ASPFODRAFT_705522</name>
</gene>
<feature type="region of interest" description="Disordered" evidence="1">
    <location>
        <begin position="68"/>
        <end position="93"/>
    </location>
</feature>
<accession>A0A1M3TUQ8</accession>
<evidence type="ECO:0000256" key="1">
    <source>
        <dbReference type="SAM" id="MobiDB-lite"/>
    </source>
</evidence>
<feature type="compositionally biased region" description="Basic and acidic residues" evidence="1">
    <location>
        <begin position="74"/>
        <end position="84"/>
    </location>
</feature>
<dbReference type="AlphaFoldDB" id="A0A1M3TUQ8"/>
<protein>
    <submittedName>
        <fullName evidence="2">Uncharacterized protein</fullName>
    </submittedName>
</protein>
<dbReference type="VEuPathDB" id="FungiDB:ASPFODRAFT_705522"/>
<name>A0A1M3TUQ8_ASPLC</name>
<sequence length="93" mass="10668">MLDITAYPRKMDLPVQPLCNRARYSAFETGPRPQILNLTNGRCLLRRRRRRKKKSLLLLSYQTRGGGYSNKPDMQGKIRSDKSCGRIASSFHG</sequence>
<dbReference type="Proteomes" id="UP000184063">
    <property type="component" value="Unassembled WGS sequence"/>
</dbReference>
<dbReference type="EMBL" id="KV878237">
    <property type="protein sequence ID" value="OJZ90483.1"/>
    <property type="molecule type" value="Genomic_DNA"/>
</dbReference>
<evidence type="ECO:0000313" key="3">
    <source>
        <dbReference type="Proteomes" id="UP000184063"/>
    </source>
</evidence>
<proteinExistence type="predicted"/>
<organism evidence="2 3">
    <name type="scientific">Aspergillus luchuensis (strain CBS 106.47)</name>
    <dbReference type="NCBI Taxonomy" id="1137211"/>
    <lineage>
        <taxon>Eukaryota</taxon>
        <taxon>Fungi</taxon>
        <taxon>Dikarya</taxon>
        <taxon>Ascomycota</taxon>
        <taxon>Pezizomycotina</taxon>
        <taxon>Eurotiomycetes</taxon>
        <taxon>Eurotiomycetidae</taxon>
        <taxon>Eurotiales</taxon>
        <taxon>Aspergillaceae</taxon>
        <taxon>Aspergillus</taxon>
        <taxon>Aspergillus subgen. Circumdati</taxon>
    </lineage>
</organism>